<reference evidence="3 4" key="1">
    <citation type="journal article" date="2019" name="Nat. Ecol. Evol.">
        <title>Megaphylogeny resolves global patterns of mushroom evolution.</title>
        <authorList>
            <person name="Varga T."/>
            <person name="Krizsan K."/>
            <person name="Foldi C."/>
            <person name="Dima B."/>
            <person name="Sanchez-Garcia M."/>
            <person name="Sanchez-Ramirez S."/>
            <person name="Szollosi G.J."/>
            <person name="Szarkandi J.G."/>
            <person name="Papp V."/>
            <person name="Albert L."/>
            <person name="Andreopoulos W."/>
            <person name="Angelini C."/>
            <person name="Antonin V."/>
            <person name="Barry K.W."/>
            <person name="Bougher N.L."/>
            <person name="Buchanan P."/>
            <person name="Buyck B."/>
            <person name="Bense V."/>
            <person name="Catcheside P."/>
            <person name="Chovatia M."/>
            <person name="Cooper J."/>
            <person name="Damon W."/>
            <person name="Desjardin D."/>
            <person name="Finy P."/>
            <person name="Geml J."/>
            <person name="Haridas S."/>
            <person name="Hughes K."/>
            <person name="Justo A."/>
            <person name="Karasinski D."/>
            <person name="Kautmanova I."/>
            <person name="Kiss B."/>
            <person name="Kocsube S."/>
            <person name="Kotiranta H."/>
            <person name="LaButti K.M."/>
            <person name="Lechner B.E."/>
            <person name="Liimatainen K."/>
            <person name="Lipzen A."/>
            <person name="Lukacs Z."/>
            <person name="Mihaltcheva S."/>
            <person name="Morgado L.N."/>
            <person name="Niskanen T."/>
            <person name="Noordeloos M.E."/>
            <person name="Ohm R.A."/>
            <person name="Ortiz-Santana B."/>
            <person name="Ovrebo C."/>
            <person name="Racz N."/>
            <person name="Riley R."/>
            <person name="Savchenko A."/>
            <person name="Shiryaev A."/>
            <person name="Soop K."/>
            <person name="Spirin V."/>
            <person name="Szebenyi C."/>
            <person name="Tomsovsky M."/>
            <person name="Tulloss R.E."/>
            <person name="Uehling J."/>
            <person name="Grigoriev I.V."/>
            <person name="Vagvolgyi C."/>
            <person name="Papp T."/>
            <person name="Martin F.M."/>
            <person name="Miettinen O."/>
            <person name="Hibbett D.S."/>
            <person name="Nagy L.G."/>
        </authorList>
    </citation>
    <scope>NUCLEOTIDE SEQUENCE [LARGE SCALE GENOMIC DNA]</scope>
    <source>
        <strain evidence="3 4">FP101781</strain>
    </source>
</reference>
<evidence type="ECO:0000256" key="2">
    <source>
        <dbReference type="SAM" id="SignalP"/>
    </source>
</evidence>
<keyword evidence="2" id="KW-0732">Signal</keyword>
<proteinExistence type="predicted"/>
<keyword evidence="4" id="KW-1185">Reference proteome</keyword>
<gene>
    <name evidence="3" type="ORF">FA13DRAFT_1732206</name>
</gene>
<feature type="region of interest" description="Disordered" evidence="1">
    <location>
        <begin position="24"/>
        <end position="74"/>
    </location>
</feature>
<dbReference type="Proteomes" id="UP000298030">
    <property type="component" value="Unassembled WGS sequence"/>
</dbReference>
<dbReference type="AlphaFoldDB" id="A0A4Y7TCK3"/>
<feature type="chain" id="PRO_5021296998" evidence="2">
    <location>
        <begin position="23"/>
        <end position="100"/>
    </location>
</feature>
<organism evidence="3 4">
    <name type="scientific">Coprinellus micaceus</name>
    <name type="common">Glistening ink-cap mushroom</name>
    <name type="synonym">Coprinus micaceus</name>
    <dbReference type="NCBI Taxonomy" id="71717"/>
    <lineage>
        <taxon>Eukaryota</taxon>
        <taxon>Fungi</taxon>
        <taxon>Dikarya</taxon>
        <taxon>Basidiomycota</taxon>
        <taxon>Agaricomycotina</taxon>
        <taxon>Agaricomycetes</taxon>
        <taxon>Agaricomycetidae</taxon>
        <taxon>Agaricales</taxon>
        <taxon>Agaricineae</taxon>
        <taxon>Psathyrellaceae</taxon>
        <taxon>Coprinellus</taxon>
    </lineage>
</organism>
<name>A0A4Y7TCK3_COPMI</name>
<feature type="signal peptide" evidence="2">
    <location>
        <begin position="1"/>
        <end position="22"/>
    </location>
</feature>
<sequence>MHFPLVQTLIISLSILISLVAAAPTPSPEAQQNRPSWKREPLPSPEHPSTQPWRREAEPEPQQNRPSWKRDAQDAQVAARSWSAVVPPNKFNRSPDFIVL</sequence>
<protein>
    <submittedName>
        <fullName evidence="3">Uncharacterized protein</fullName>
    </submittedName>
</protein>
<evidence type="ECO:0000313" key="3">
    <source>
        <dbReference type="EMBL" id="TEB31906.1"/>
    </source>
</evidence>
<comment type="caution">
    <text evidence="3">The sequence shown here is derived from an EMBL/GenBank/DDBJ whole genome shotgun (WGS) entry which is preliminary data.</text>
</comment>
<accession>A0A4Y7TCK3</accession>
<evidence type="ECO:0000256" key="1">
    <source>
        <dbReference type="SAM" id="MobiDB-lite"/>
    </source>
</evidence>
<evidence type="ECO:0000313" key="4">
    <source>
        <dbReference type="Proteomes" id="UP000298030"/>
    </source>
</evidence>
<dbReference type="EMBL" id="QPFP01000017">
    <property type="protein sequence ID" value="TEB31906.1"/>
    <property type="molecule type" value="Genomic_DNA"/>
</dbReference>